<dbReference type="HOGENOM" id="CLU_2821038_0_0_2"/>
<evidence type="ECO:0000313" key="1">
    <source>
        <dbReference type="EMBL" id="AFU58306.1"/>
    </source>
</evidence>
<dbReference type="Proteomes" id="UP000008037">
    <property type="component" value="Chromosome"/>
</dbReference>
<protein>
    <submittedName>
        <fullName evidence="1">Uncharacterized protein</fullName>
    </submittedName>
</protein>
<name>K0IAG7_NITGG</name>
<dbReference type="AlphaFoldDB" id="K0IAG7"/>
<dbReference type="InParanoid" id="K0IAG7"/>
<dbReference type="BioCyc" id="CNIT1237085:G1324-1366-MONOMER"/>
<dbReference type="EMBL" id="CP002408">
    <property type="protein sequence ID" value="AFU58306.1"/>
    <property type="molecule type" value="Genomic_DNA"/>
</dbReference>
<sequence>MDILGEPSRNMIIIYIQKKYNVSIFSDISRSVSIEEIEDTIQELFPIGSELIIKMFEAEIDRMESR</sequence>
<gene>
    <name evidence="1" type="ordered locus">Ngar_c13680</name>
</gene>
<dbReference type="KEGG" id="nga:Ngar_c13680"/>
<organism evidence="1 2">
    <name type="scientific">Nitrososphaera gargensis (strain Ga9.2)</name>
    <dbReference type="NCBI Taxonomy" id="1237085"/>
    <lineage>
        <taxon>Archaea</taxon>
        <taxon>Nitrososphaerota</taxon>
        <taxon>Nitrososphaeria</taxon>
        <taxon>Nitrososphaerales</taxon>
        <taxon>Nitrososphaeraceae</taxon>
        <taxon>Nitrososphaera</taxon>
    </lineage>
</organism>
<reference evidence="1 2" key="1">
    <citation type="journal article" date="2012" name="Environ. Microbiol.">
        <title>The genome of the ammonia-oxidizing Candidatus Nitrososphaera gargensis: insights into metabolic versatility and environmental adaptations.</title>
        <authorList>
            <person name="Spang A."/>
            <person name="Poehlein A."/>
            <person name="Offre P."/>
            <person name="Zumbragel S."/>
            <person name="Haider S."/>
            <person name="Rychlik N."/>
            <person name="Nowka B."/>
            <person name="Schmeisser C."/>
            <person name="Lebedeva E.V."/>
            <person name="Rattei T."/>
            <person name="Bohm C."/>
            <person name="Schmid M."/>
            <person name="Galushko A."/>
            <person name="Hatzenpichler R."/>
            <person name="Weinmaier T."/>
            <person name="Daniel R."/>
            <person name="Schleper C."/>
            <person name="Spieck E."/>
            <person name="Streit W."/>
            <person name="Wagner M."/>
        </authorList>
    </citation>
    <scope>NUCLEOTIDE SEQUENCE [LARGE SCALE GENOMIC DNA]</scope>
    <source>
        <strain evidence="2">Ga9.2</strain>
    </source>
</reference>
<keyword evidence="2" id="KW-1185">Reference proteome</keyword>
<evidence type="ECO:0000313" key="2">
    <source>
        <dbReference type="Proteomes" id="UP000008037"/>
    </source>
</evidence>
<accession>K0IAG7</accession>
<proteinExistence type="predicted"/>